<organism evidence="1 2">
    <name type="scientific">Symbiodinium natans</name>
    <dbReference type="NCBI Taxonomy" id="878477"/>
    <lineage>
        <taxon>Eukaryota</taxon>
        <taxon>Sar</taxon>
        <taxon>Alveolata</taxon>
        <taxon>Dinophyceae</taxon>
        <taxon>Suessiales</taxon>
        <taxon>Symbiodiniaceae</taxon>
        <taxon>Symbiodinium</taxon>
    </lineage>
</organism>
<dbReference type="Proteomes" id="UP000604046">
    <property type="component" value="Unassembled WGS sequence"/>
</dbReference>
<evidence type="ECO:0000313" key="1">
    <source>
        <dbReference type="EMBL" id="CAE7496481.1"/>
    </source>
</evidence>
<comment type="caution">
    <text evidence="1">The sequence shown here is derived from an EMBL/GenBank/DDBJ whole genome shotgun (WGS) entry which is preliminary data.</text>
</comment>
<dbReference type="Gene3D" id="3.40.50.1820">
    <property type="entry name" value="alpha/beta hydrolase"/>
    <property type="match status" value="1"/>
</dbReference>
<keyword evidence="2" id="KW-1185">Reference proteome</keyword>
<reference evidence="1" key="1">
    <citation type="submission" date="2021-02" db="EMBL/GenBank/DDBJ databases">
        <authorList>
            <person name="Dougan E. K."/>
            <person name="Rhodes N."/>
            <person name="Thang M."/>
            <person name="Chan C."/>
        </authorList>
    </citation>
    <scope>NUCLEOTIDE SEQUENCE</scope>
</reference>
<name>A0A812SPS2_9DINO</name>
<dbReference type="AlphaFoldDB" id="A0A812SPS2"/>
<sequence length="894" mass="95106">MPTAEAPFLTPTVQPLLLSPDGERTARFEFSEPGIVIRVEAAPSFGSEEAERRAGKQKVERITIIPRAKVGVMGVRDLFWLDGGSFLITGYEGPSGRFYGWIADLRRGKASVIKLPSSEANLFVPLGRSGLPMTRASAESQEVLVGFTVPDGASTNFSWTWCSTLSGDTADAGDGLATSEWREVALSKQGNIDAVLLSNGTVLRRSGDGWLDLGALDLDAAALSASLASQPLLPQEHLVSTTPRGALVIDTAAGGNLPEHHPQAGDLDSDIQRAEDSDLATWVLEQAVLRQTSALVRLSAEKAPQPIFVHPFADVLASGVWINPDTEDVEAVSVQDLKPKTYSLSSEHSRQLQSLRAHLPAEIQLYDVPVATAAMELVSLQTHGERCVAFFAHPLLSDLVALPAVVKAGKFTWLGRSALPTRGAALNSAAAALKPKLEGHRIPSSDGTSVPAYLLVPSQGAGALVVRLHDGPDLRDSWGTDSFDAWLLSRGYGILKVNYRGSAGFGRAWRASRGFAEDIASAIEWAVAERKVLGAARAEAGAAGGVPPVALVGSYFGGYAALHTASRLREWAACVVAIAPLQAAPGGVWSEPYIPRAESQGNLEPATLVGDLQGMAMMLVEYECDDSNGPLAAKLIPVGCDPEEWPTSVQYVQYAGERKGGGVVRQNMLDLYRRMDSFLHAELSERAGPRGLLREDFVDEVPFLSAALLPATAGSSSASGESIEIGLERVLRQSKGDDIADALPELRSAFGTPAGVGFSAEGTAAKQFGKRLQHMLVAPASRVVVREDGTIEVTVSFTEAPQKLHVLLSEVWMHIRAEGLGFTLALPRQPKRGQRIQAFALPSGTGFHFEIPGEANVGAVENFNYWAARGSSLLDLVLPEDLTAAAVLVPTVST</sequence>
<proteinExistence type="predicted"/>
<protein>
    <submittedName>
        <fullName evidence="1">Dapb3 protein</fullName>
    </submittedName>
</protein>
<accession>A0A812SPS2</accession>
<dbReference type="OrthoDB" id="416344at2759"/>
<gene>
    <name evidence="1" type="primary">dapb3</name>
    <name evidence="1" type="ORF">SNAT2548_LOCUS27810</name>
</gene>
<evidence type="ECO:0000313" key="2">
    <source>
        <dbReference type="Proteomes" id="UP000604046"/>
    </source>
</evidence>
<dbReference type="SUPFAM" id="SSF53474">
    <property type="entry name" value="alpha/beta-Hydrolases"/>
    <property type="match status" value="1"/>
</dbReference>
<dbReference type="EMBL" id="CAJNDS010002490">
    <property type="protein sequence ID" value="CAE7496481.1"/>
    <property type="molecule type" value="Genomic_DNA"/>
</dbReference>
<dbReference type="InterPro" id="IPR029058">
    <property type="entry name" value="AB_hydrolase_fold"/>
</dbReference>